<organism evidence="2 3">
    <name type="scientific">Serratia rubidaea</name>
    <name type="common">Serratia marinorubra</name>
    <dbReference type="NCBI Taxonomy" id="61652"/>
    <lineage>
        <taxon>Bacteria</taxon>
        <taxon>Pseudomonadati</taxon>
        <taxon>Pseudomonadota</taxon>
        <taxon>Gammaproteobacteria</taxon>
        <taxon>Enterobacterales</taxon>
        <taxon>Yersiniaceae</taxon>
        <taxon>Serratia</taxon>
    </lineage>
</organism>
<proteinExistence type="predicted"/>
<protein>
    <submittedName>
        <fullName evidence="2">Uncharacterized protein</fullName>
    </submittedName>
</protein>
<dbReference type="GeneID" id="77101035"/>
<gene>
    <name evidence="2" type="ORF">NCTC12971_03478</name>
</gene>
<evidence type="ECO:0000256" key="1">
    <source>
        <dbReference type="SAM" id="MobiDB-lite"/>
    </source>
</evidence>
<reference evidence="2 3" key="1">
    <citation type="submission" date="2019-05" db="EMBL/GenBank/DDBJ databases">
        <authorList>
            <consortium name="Pathogen Informatics"/>
        </authorList>
    </citation>
    <scope>NUCLEOTIDE SEQUENCE [LARGE SCALE GENOMIC DNA]</scope>
    <source>
        <strain evidence="2 3">NCTC12971</strain>
    </source>
</reference>
<dbReference type="EMBL" id="LR590463">
    <property type="protein sequence ID" value="VTP64037.1"/>
    <property type="molecule type" value="Genomic_DNA"/>
</dbReference>
<sequence length="41" mass="4699">MSRFGHPPSSDFHAKVSEQDGELIRDSKLFPDGRRRILTKS</sequence>
<feature type="compositionally biased region" description="Basic and acidic residues" evidence="1">
    <location>
        <begin position="12"/>
        <end position="28"/>
    </location>
</feature>
<evidence type="ECO:0000313" key="2">
    <source>
        <dbReference type="EMBL" id="VTP64037.1"/>
    </source>
</evidence>
<evidence type="ECO:0000313" key="3">
    <source>
        <dbReference type="Proteomes" id="UP000307968"/>
    </source>
</evidence>
<dbReference type="RefSeq" id="WP_255265493.1">
    <property type="nucleotide sequence ID" value="NZ_CAMIPJ010000001.1"/>
</dbReference>
<accession>A0A4U9HJ04</accession>
<name>A0A4U9HJ04_SERRU</name>
<feature type="region of interest" description="Disordered" evidence="1">
    <location>
        <begin position="1"/>
        <end position="28"/>
    </location>
</feature>
<dbReference type="Proteomes" id="UP000307968">
    <property type="component" value="Chromosome"/>
</dbReference>
<dbReference type="AlphaFoldDB" id="A0A4U9HJ04"/>